<evidence type="ECO:0000313" key="2">
    <source>
        <dbReference type="EMBL" id="GAF10495.1"/>
    </source>
</evidence>
<gene>
    <name evidence="2" type="ORF">JCM16418_4705</name>
</gene>
<dbReference type="eggNOG" id="ENOG502ZVFP">
    <property type="taxonomic scope" value="Bacteria"/>
</dbReference>
<sequence>MLKVIAIMLGMLSPLTYMSVAQPDINHLYAQSAVQQAAYQVPVNQAVQRSISMKSFETMNGISLYDRKQDVLTKRGKPIQIKPDPITGCSEYQYKDATVGVCDGMVNYIHVPLSSQKMQVNGAWIQLQQDKIINTLGKPQYIAEDGQVFIRGDRAIKVYSDPDTGALQGVDFFDSASE</sequence>
<evidence type="ECO:0000256" key="1">
    <source>
        <dbReference type="SAM" id="SignalP"/>
    </source>
</evidence>
<keyword evidence="1" id="KW-0732">Signal</keyword>
<protein>
    <submittedName>
        <fullName evidence="2">Uncharacterized protein</fullName>
    </submittedName>
</protein>
<comment type="caution">
    <text evidence="2">The sequence shown here is derived from an EMBL/GenBank/DDBJ whole genome shotgun (WGS) entry which is preliminary data.</text>
</comment>
<feature type="signal peptide" evidence="1">
    <location>
        <begin position="1"/>
        <end position="21"/>
    </location>
</feature>
<dbReference type="OrthoDB" id="2654428at2"/>
<organism evidence="2 3">
    <name type="scientific">Paenibacillus pini JCM 16418</name>
    <dbReference type="NCBI Taxonomy" id="1236976"/>
    <lineage>
        <taxon>Bacteria</taxon>
        <taxon>Bacillati</taxon>
        <taxon>Bacillota</taxon>
        <taxon>Bacilli</taxon>
        <taxon>Bacillales</taxon>
        <taxon>Paenibacillaceae</taxon>
        <taxon>Paenibacillus</taxon>
    </lineage>
</organism>
<dbReference type="STRING" id="1236976.JCM16418_4705"/>
<proteinExistence type="predicted"/>
<evidence type="ECO:0000313" key="3">
    <source>
        <dbReference type="Proteomes" id="UP000019364"/>
    </source>
</evidence>
<dbReference type="AlphaFoldDB" id="W7YHW4"/>
<feature type="chain" id="PRO_5039089261" evidence="1">
    <location>
        <begin position="22"/>
        <end position="178"/>
    </location>
</feature>
<dbReference type="EMBL" id="BAVZ01000025">
    <property type="protein sequence ID" value="GAF10495.1"/>
    <property type="molecule type" value="Genomic_DNA"/>
</dbReference>
<name>W7YHW4_9BACL</name>
<dbReference type="Proteomes" id="UP000019364">
    <property type="component" value="Unassembled WGS sequence"/>
</dbReference>
<reference evidence="2 3" key="1">
    <citation type="journal article" date="2014" name="Genome Announc.">
        <title>Draft Genome Sequence of Paenibacillus pini JCM 16418T, Isolated from the Rhizosphere of Pine Tree.</title>
        <authorList>
            <person name="Yuki M."/>
            <person name="Oshima K."/>
            <person name="Suda W."/>
            <person name="Oshida Y."/>
            <person name="Kitamura K."/>
            <person name="Iida Y."/>
            <person name="Hattori M."/>
            <person name="Ohkuma M."/>
        </authorList>
    </citation>
    <scope>NUCLEOTIDE SEQUENCE [LARGE SCALE GENOMIC DNA]</scope>
    <source>
        <strain evidence="2 3">JCM 16418</strain>
    </source>
</reference>
<dbReference type="RefSeq" id="WP_036652943.1">
    <property type="nucleotide sequence ID" value="NZ_BAVZ01000025.1"/>
</dbReference>
<accession>W7YHW4</accession>
<keyword evidence="3" id="KW-1185">Reference proteome</keyword>